<dbReference type="GO" id="GO:0000287">
    <property type="term" value="F:magnesium ion binding"/>
    <property type="evidence" value="ECO:0007669"/>
    <property type="project" value="UniProtKB-UniRule"/>
</dbReference>
<feature type="binding site" evidence="9">
    <location>
        <position position="239"/>
    </location>
    <ligand>
        <name>Mg(2+)</name>
        <dbReference type="ChEBI" id="CHEBI:18420"/>
        <label>1</label>
    </ligand>
</feature>
<feature type="binding site" evidence="9">
    <location>
        <position position="93"/>
    </location>
    <ligand>
        <name>5-phospho-alpha-D-ribose 1-diphosphate</name>
        <dbReference type="ChEBI" id="CHEBI:58017"/>
    </ligand>
</feature>
<keyword evidence="2 9" id="KW-0028">Amino-acid biosynthesis</keyword>
<dbReference type="PANTHER" id="PTHR43285:SF2">
    <property type="entry name" value="ANTHRANILATE PHOSPHORIBOSYLTRANSFERASE"/>
    <property type="match status" value="1"/>
</dbReference>
<dbReference type="GO" id="GO:0000162">
    <property type="term" value="P:L-tryptophan biosynthetic process"/>
    <property type="evidence" value="ECO:0007669"/>
    <property type="project" value="UniProtKB-UniRule"/>
</dbReference>
<evidence type="ECO:0000313" key="13">
    <source>
        <dbReference type="Proteomes" id="UP000219412"/>
    </source>
</evidence>
<dbReference type="PANTHER" id="PTHR43285">
    <property type="entry name" value="ANTHRANILATE PHOSPHORIBOSYLTRANSFERASE"/>
    <property type="match status" value="1"/>
</dbReference>
<feature type="binding site" evidence="9">
    <location>
        <position position="101"/>
    </location>
    <ligand>
        <name>5-phospho-alpha-D-ribose 1-diphosphate</name>
        <dbReference type="ChEBI" id="CHEBI:58017"/>
    </ligand>
</feature>
<feature type="binding site" evidence="9">
    <location>
        <position position="179"/>
    </location>
    <ligand>
        <name>anthranilate</name>
        <dbReference type="ChEBI" id="CHEBI:16567"/>
        <label>2</label>
    </ligand>
</feature>
<comment type="pathway">
    <text evidence="1 9">Amino-acid biosynthesis; L-tryptophan biosynthesis; L-tryptophan from chorismate: step 2/5.</text>
</comment>
<dbReference type="Gene3D" id="3.40.1030.10">
    <property type="entry name" value="Nucleoside phosphorylase/phosphoribosyltransferase catalytic domain"/>
    <property type="match status" value="1"/>
</dbReference>
<name>A0A285UQV9_9STAP</name>
<feature type="domain" description="Glycosyl transferase family 3" evidence="10">
    <location>
        <begin position="88"/>
        <end position="337"/>
    </location>
</feature>
<feature type="binding site" evidence="9">
    <location>
        <begin position="121"/>
        <end position="129"/>
    </location>
    <ligand>
        <name>5-phospho-alpha-D-ribose 1-diphosphate</name>
        <dbReference type="ChEBI" id="CHEBI:58017"/>
    </ligand>
</feature>
<keyword evidence="4 9" id="KW-0808">Transferase</keyword>
<comment type="catalytic activity">
    <reaction evidence="7 9">
        <text>N-(5-phospho-beta-D-ribosyl)anthranilate + diphosphate = 5-phospho-alpha-D-ribose 1-diphosphate + anthranilate</text>
        <dbReference type="Rhea" id="RHEA:11768"/>
        <dbReference type="ChEBI" id="CHEBI:16567"/>
        <dbReference type="ChEBI" id="CHEBI:18277"/>
        <dbReference type="ChEBI" id="CHEBI:33019"/>
        <dbReference type="ChEBI" id="CHEBI:58017"/>
        <dbReference type="EC" id="2.4.2.18"/>
    </reaction>
</comment>
<dbReference type="GO" id="GO:0005829">
    <property type="term" value="C:cytosol"/>
    <property type="evidence" value="ECO:0007669"/>
    <property type="project" value="TreeGrafter"/>
</dbReference>
<evidence type="ECO:0000259" key="10">
    <source>
        <dbReference type="Pfam" id="PF00591"/>
    </source>
</evidence>
<evidence type="ECO:0000256" key="5">
    <source>
        <dbReference type="ARBA" id="ARBA00022822"/>
    </source>
</evidence>
<dbReference type="EC" id="2.4.2.18" evidence="9"/>
<comment type="function">
    <text evidence="9">Catalyzes the transfer of the phosphoribosyl group of 5-phosphorylribose-1-pyrophosphate (PRPP) to anthranilate to yield N-(5'-phosphoribosyl)-anthranilate (PRA).</text>
</comment>
<dbReference type="SUPFAM" id="SSF52418">
    <property type="entry name" value="Nucleoside phosphorylase/phosphoribosyltransferase catalytic domain"/>
    <property type="match status" value="1"/>
</dbReference>
<keyword evidence="3 9" id="KW-0328">Glycosyltransferase</keyword>
<dbReference type="UniPathway" id="UPA00035">
    <property type="reaction ID" value="UER00041"/>
</dbReference>
<comment type="subunit">
    <text evidence="9">Homodimer.</text>
</comment>
<dbReference type="InterPro" id="IPR035902">
    <property type="entry name" value="Nuc_phospho_transferase"/>
</dbReference>
<keyword evidence="13" id="KW-1185">Reference proteome</keyword>
<dbReference type="EMBL" id="OBQF01000006">
    <property type="protein sequence ID" value="SOC44087.1"/>
    <property type="molecule type" value="Genomic_DNA"/>
</dbReference>
<proteinExistence type="inferred from homology"/>
<feature type="binding site" evidence="9">
    <location>
        <begin position="96"/>
        <end position="97"/>
    </location>
    <ligand>
        <name>5-phospho-alpha-D-ribose 1-diphosphate</name>
        <dbReference type="ChEBI" id="CHEBI:58017"/>
    </ligand>
</feature>
<dbReference type="Pfam" id="PF02885">
    <property type="entry name" value="Glycos_trans_3N"/>
    <property type="match status" value="1"/>
</dbReference>
<evidence type="ECO:0000313" key="12">
    <source>
        <dbReference type="EMBL" id="SOC44087.1"/>
    </source>
</evidence>
<feature type="binding site" evidence="9">
    <location>
        <position position="93"/>
    </location>
    <ligand>
        <name>anthranilate</name>
        <dbReference type="ChEBI" id="CHEBI:16567"/>
        <label>1</label>
    </ligand>
</feature>
<feature type="binding site" evidence="9">
    <location>
        <position position="133"/>
    </location>
    <ligand>
        <name>5-phospho-alpha-D-ribose 1-diphosphate</name>
        <dbReference type="ChEBI" id="CHEBI:58017"/>
    </ligand>
</feature>
<dbReference type="RefSeq" id="WP_097042051.1">
    <property type="nucleotide sequence ID" value="NZ_OBQF01000006.1"/>
</dbReference>
<feature type="binding site" evidence="9">
    <location>
        <position position="124"/>
    </location>
    <ligand>
        <name>anthranilate</name>
        <dbReference type="ChEBI" id="CHEBI:16567"/>
        <label>1</label>
    </ligand>
</feature>
<evidence type="ECO:0000256" key="7">
    <source>
        <dbReference type="ARBA" id="ARBA00052328"/>
    </source>
</evidence>
<keyword evidence="6 9" id="KW-0057">Aromatic amino acid biosynthesis</keyword>
<keyword evidence="9" id="KW-0479">Metal-binding</keyword>
<comment type="caution">
    <text evidence="9">Lacks conserved residue(s) required for the propagation of feature annotation.</text>
</comment>
<evidence type="ECO:0000256" key="3">
    <source>
        <dbReference type="ARBA" id="ARBA00022676"/>
    </source>
</evidence>
<sequence length="353" mass="37972">MTQSAVHITNETISVYQYILKLSRKEDLTFDEMYDAFDAVLEGRASDSEIASLLMGLKEKGETVGEITALVTVLKDHALKLPHHVPGVIDNCGTGGDGSNSFNISTTSAFVIAGAGVKIAKHGNKSITSLTGSSDVLSALGLKLDYFPGKVAGQLDAAGIAFLFAPFVHPKIKQIMKVRNDLKVPTVFNMIGPLINPVDLDYQYLGIYKRDQVETMAHVLKSLGRKRAVVVNGAHSMDEANLAGENRIAILKDGEVRTHILKPSDVGLPGYDMEELRGGDGHVNKQILLDVLEGKATAAQRDTVLLNAGIAIFTAEKAESIKSGIEKAKESIESGSANEKLQELIKYTNEGVK</sequence>
<comment type="cofactor">
    <cofactor evidence="9">
        <name>Mg(2+)</name>
        <dbReference type="ChEBI" id="CHEBI:18420"/>
    </cofactor>
    <text evidence="9">Binds 2 magnesium ions per monomer.</text>
</comment>
<dbReference type="InterPro" id="IPR017459">
    <property type="entry name" value="Glycosyl_Trfase_fam3_N_dom"/>
</dbReference>
<evidence type="ECO:0000256" key="2">
    <source>
        <dbReference type="ARBA" id="ARBA00022605"/>
    </source>
</evidence>
<dbReference type="FunFam" id="3.40.1030.10:FF:000002">
    <property type="entry name" value="Anthranilate phosphoribosyltransferase"/>
    <property type="match status" value="1"/>
</dbReference>
<dbReference type="InterPro" id="IPR005940">
    <property type="entry name" value="Anthranilate_Pribosyl_Tfrase"/>
</dbReference>
<dbReference type="GO" id="GO:0004048">
    <property type="term" value="F:anthranilate phosphoribosyltransferase activity"/>
    <property type="evidence" value="ECO:0007669"/>
    <property type="project" value="UniProtKB-UniRule"/>
</dbReference>
<evidence type="ECO:0000256" key="6">
    <source>
        <dbReference type="ARBA" id="ARBA00023141"/>
    </source>
</evidence>
<feature type="binding site" evidence="9">
    <location>
        <begin position="103"/>
        <end position="106"/>
    </location>
    <ligand>
        <name>5-phospho-alpha-D-ribose 1-diphosphate</name>
        <dbReference type="ChEBI" id="CHEBI:58017"/>
    </ligand>
</feature>
<dbReference type="InterPro" id="IPR036320">
    <property type="entry name" value="Glycosyl_Trfase_fam3_N_dom_sf"/>
</dbReference>
<dbReference type="Gene3D" id="1.20.970.10">
    <property type="entry name" value="Transferase, Pyrimidine Nucleoside Phosphorylase, Chain C"/>
    <property type="match status" value="1"/>
</dbReference>
<evidence type="ECO:0000256" key="1">
    <source>
        <dbReference type="ARBA" id="ARBA00004907"/>
    </source>
</evidence>
<feature type="domain" description="Glycosyl transferase family 3 N-terminal" evidence="11">
    <location>
        <begin position="17"/>
        <end position="78"/>
    </location>
</feature>
<dbReference type="Pfam" id="PF00591">
    <property type="entry name" value="Glycos_transf_3"/>
    <property type="match status" value="1"/>
</dbReference>
<dbReference type="NCBIfam" id="TIGR01245">
    <property type="entry name" value="trpD"/>
    <property type="match status" value="1"/>
</dbReference>
<protein>
    <recommendedName>
        <fullName evidence="9">Anthranilate phosphoribosyltransferase</fullName>
        <ecNumber evidence="9">2.4.2.18</ecNumber>
    </recommendedName>
</protein>
<gene>
    <name evidence="9" type="primary">trpD</name>
    <name evidence="12" type="ORF">SAMN05878391_2200</name>
</gene>
<feature type="binding site" evidence="9">
    <location>
        <position position="238"/>
    </location>
    <ligand>
        <name>Mg(2+)</name>
        <dbReference type="ChEBI" id="CHEBI:18420"/>
        <label>2</label>
    </ligand>
</feature>
<organism evidence="12 13">
    <name type="scientific">Salinicoccus kekensis</name>
    <dbReference type="NCBI Taxonomy" id="714307"/>
    <lineage>
        <taxon>Bacteria</taxon>
        <taxon>Bacillati</taxon>
        <taxon>Bacillota</taxon>
        <taxon>Bacilli</taxon>
        <taxon>Bacillales</taxon>
        <taxon>Staphylococcaceae</taxon>
        <taxon>Salinicoccus</taxon>
    </lineage>
</organism>
<evidence type="ECO:0000256" key="4">
    <source>
        <dbReference type="ARBA" id="ARBA00022679"/>
    </source>
</evidence>
<comment type="similarity">
    <text evidence="8">In the C-terminal section; belongs to the anthranilate phosphoribosyltransferase family.</text>
</comment>
<accession>A0A285UQV9</accession>
<feature type="binding site" evidence="9">
    <location>
        <position position="105"/>
    </location>
    <ligand>
        <name>Mg(2+)</name>
        <dbReference type="ChEBI" id="CHEBI:18420"/>
        <label>1</label>
    </ligand>
</feature>
<dbReference type="AlphaFoldDB" id="A0A285UQV9"/>
<dbReference type="Proteomes" id="UP000219412">
    <property type="component" value="Unassembled WGS sequence"/>
</dbReference>
<comment type="similarity">
    <text evidence="9">Belongs to the anthranilate phosphoribosyltransferase family.</text>
</comment>
<evidence type="ECO:0000259" key="11">
    <source>
        <dbReference type="Pfam" id="PF02885"/>
    </source>
</evidence>
<keyword evidence="9" id="KW-0460">Magnesium</keyword>
<dbReference type="SUPFAM" id="SSF47648">
    <property type="entry name" value="Nucleoside phosphorylase/phosphoribosyltransferase N-terminal domain"/>
    <property type="match status" value="1"/>
</dbReference>
<reference evidence="13" key="1">
    <citation type="submission" date="2017-08" db="EMBL/GenBank/DDBJ databases">
        <authorList>
            <person name="Varghese N."/>
            <person name="Submissions S."/>
        </authorList>
    </citation>
    <scope>NUCLEOTIDE SEQUENCE [LARGE SCALE GENOMIC DNA]</scope>
    <source>
        <strain evidence="13">DSM 23173</strain>
    </source>
</reference>
<dbReference type="InterPro" id="IPR000312">
    <property type="entry name" value="Glycosyl_Trfase_fam3"/>
</dbReference>
<evidence type="ECO:0000256" key="9">
    <source>
        <dbReference type="HAMAP-Rule" id="MF_00211"/>
    </source>
</evidence>
<feature type="binding site" evidence="9">
    <location>
        <position position="239"/>
    </location>
    <ligand>
        <name>Mg(2+)</name>
        <dbReference type="ChEBI" id="CHEBI:18420"/>
        <label>2</label>
    </ligand>
</feature>
<dbReference type="OrthoDB" id="9806430at2"/>
<keyword evidence="5 9" id="KW-0822">Tryptophan biosynthesis</keyword>
<dbReference type="HAMAP" id="MF_00211">
    <property type="entry name" value="TrpD"/>
    <property type="match status" value="1"/>
</dbReference>
<evidence type="ECO:0000256" key="8">
    <source>
        <dbReference type="ARBA" id="ARBA00061188"/>
    </source>
</evidence>